<dbReference type="Proteomes" id="UP000777002">
    <property type="component" value="Unassembled WGS sequence"/>
</dbReference>
<evidence type="ECO:0000256" key="1">
    <source>
        <dbReference type="ARBA" id="ARBA00006153"/>
    </source>
</evidence>
<evidence type="ECO:0000313" key="4">
    <source>
        <dbReference type="EMBL" id="MBM6927984.1"/>
    </source>
</evidence>
<dbReference type="Pfam" id="PF01546">
    <property type="entry name" value="Peptidase_M20"/>
    <property type="match status" value="1"/>
</dbReference>
<protein>
    <submittedName>
        <fullName evidence="4">Zn-dependent hydrolase</fullName>
    </submittedName>
</protein>
<dbReference type="Gene3D" id="3.40.630.10">
    <property type="entry name" value="Zn peptidases"/>
    <property type="match status" value="1"/>
</dbReference>
<dbReference type="InterPro" id="IPR036264">
    <property type="entry name" value="Bact_exopeptidase_dim_dom"/>
</dbReference>
<dbReference type="InterPro" id="IPR002933">
    <property type="entry name" value="Peptidase_M20"/>
</dbReference>
<dbReference type="PANTHER" id="PTHR32494">
    <property type="entry name" value="ALLANTOATE DEIMINASE-RELATED"/>
    <property type="match status" value="1"/>
</dbReference>
<dbReference type="PIRSF" id="PIRSF001235">
    <property type="entry name" value="Amidase_carbamoylase"/>
    <property type="match status" value="1"/>
</dbReference>
<dbReference type="InterPro" id="IPR011650">
    <property type="entry name" value="Peptidase_M20_dimer"/>
</dbReference>
<feature type="domain" description="Peptidase M20 dimerisation" evidence="3">
    <location>
        <begin position="226"/>
        <end position="323"/>
    </location>
</feature>
<dbReference type="Pfam" id="PF07687">
    <property type="entry name" value="M20_dimer"/>
    <property type="match status" value="1"/>
</dbReference>
<name>A0ABS2GSQ0_9BURK</name>
<dbReference type="SUPFAM" id="SSF55031">
    <property type="entry name" value="Bacterial exopeptidase dimerisation domain"/>
    <property type="match status" value="1"/>
</dbReference>
<reference evidence="4 5" key="1">
    <citation type="journal article" date="2021" name="Sci. Rep.">
        <title>The distribution of antibiotic resistance genes in chicken gut microbiota commensals.</title>
        <authorList>
            <person name="Juricova H."/>
            <person name="Matiasovicova J."/>
            <person name="Kubasova T."/>
            <person name="Cejkova D."/>
            <person name="Rychlik I."/>
        </authorList>
    </citation>
    <scope>NUCLEOTIDE SEQUENCE [LARGE SCALE GENOMIC DNA]</scope>
    <source>
        <strain evidence="4 5">An562</strain>
    </source>
</reference>
<accession>A0ABS2GSQ0</accession>
<sequence>MSELQQKGLEFAKKIFDDVREMSRDVQGVTRQAFSAKETQVLEYLTQIGQKLQLEIQPDRAGNVWMTLPGKDRTLPAFVAGSHVDSVPQGGNYDGLAGVTAALTVAWWMRETGFVPERDYTVLMMRGEESSFFGKAYMGSLGMLGKLTAKDLALKIRDGSCTLAQAMLSCGIDTEAVSGGQPLVDTDRIAAFVELHIEQGPTLDAQTEARAGIVTGIRGNIRHKAVRILGEAAHSGATDKQYRHDALMAFTDWMQRIDRAWDRWLVKGEDLVFTVGVLKMASSAAISVIPGEVTISVDIRSLSADTAHRFHELMQKYGEEVAAERGVTIEYDPALLTAPSGVDAALSDRLEASAKAENIPCMRLASGAGHDSAVLGNNGIPVAMIFVANQLGSHNPHEAMKMQDFMQGTDILWAAVSHYDDK</sequence>
<dbReference type="SUPFAM" id="SSF53187">
    <property type="entry name" value="Zn-dependent exopeptidases"/>
    <property type="match status" value="1"/>
</dbReference>
<keyword evidence="2 4" id="KW-0378">Hydrolase</keyword>
<dbReference type="GO" id="GO:0016787">
    <property type="term" value="F:hydrolase activity"/>
    <property type="evidence" value="ECO:0007669"/>
    <property type="project" value="UniProtKB-KW"/>
</dbReference>
<comment type="caution">
    <text evidence="4">The sequence shown here is derived from an EMBL/GenBank/DDBJ whole genome shotgun (WGS) entry which is preliminary data.</text>
</comment>
<dbReference type="InterPro" id="IPR010158">
    <property type="entry name" value="Amidase_Cbmase"/>
</dbReference>
<dbReference type="Gene3D" id="3.30.70.360">
    <property type="match status" value="1"/>
</dbReference>
<dbReference type="RefSeq" id="WP_205049586.1">
    <property type="nucleotide sequence ID" value="NZ_JACJKX010000002.1"/>
</dbReference>
<comment type="similarity">
    <text evidence="1">Belongs to the peptidase M20 family.</text>
</comment>
<evidence type="ECO:0000256" key="2">
    <source>
        <dbReference type="ARBA" id="ARBA00022801"/>
    </source>
</evidence>
<evidence type="ECO:0000259" key="3">
    <source>
        <dbReference type="Pfam" id="PF07687"/>
    </source>
</evidence>
<dbReference type="NCBIfam" id="TIGR01879">
    <property type="entry name" value="hydantase"/>
    <property type="match status" value="1"/>
</dbReference>
<dbReference type="EMBL" id="JACJKX010000002">
    <property type="protein sequence ID" value="MBM6927984.1"/>
    <property type="molecule type" value="Genomic_DNA"/>
</dbReference>
<gene>
    <name evidence="4" type="ORF">H5985_01665</name>
</gene>
<dbReference type="PANTHER" id="PTHR32494:SF5">
    <property type="entry name" value="ALLANTOATE AMIDOHYDROLASE"/>
    <property type="match status" value="1"/>
</dbReference>
<evidence type="ECO:0000313" key="5">
    <source>
        <dbReference type="Proteomes" id="UP000777002"/>
    </source>
</evidence>
<organism evidence="4 5">
    <name type="scientific">Parasutterella secunda</name>
    <dbReference type="NCBI Taxonomy" id="626947"/>
    <lineage>
        <taxon>Bacteria</taxon>
        <taxon>Pseudomonadati</taxon>
        <taxon>Pseudomonadota</taxon>
        <taxon>Betaproteobacteria</taxon>
        <taxon>Burkholderiales</taxon>
        <taxon>Sutterellaceae</taxon>
        <taxon>Parasutterella</taxon>
    </lineage>
</organism>
<proteinExistence type="inferred from homology"/>
<keyword evidence="5" id="KW-1185">Reference proteome</keyword>